<dbReference type="Pfam" id="PF01255">
    <property type="entry name" value="Prenyltransf"/>
    <property type="match status" value="1"/>
</dbReference>
<dbReference type="GO" id="GO:0005783">
    <property type="term" value="C:endoplasmic reticulum"/>
    <property type="evidence" value="ECO:0007669"/>
    <property type="project" value="TreeGrafter"/>
</dbReference>
<evidence type="ECO:0000313" key="5">
    <source>
        <dbReference type="EnsemblMetazoa" id="MESCA005322-PA"/>
    </source>
</evidence>
<dbReference type="PANTHER" id="PTHR10291:SF43">
    <property type="entry name" value="DEHYDRODOLICHYL DIPHOSPHATE SYNTHASE COMPLEX SUBUNIT DHDDS"/>
    <property type="match status" value="1"/>
</dbReference>
<name>T1GP08_MEGSC</name>
<dbReference type="EMBL" id="CAQQ02166771">
    <property type="status" value="NOT_ANNOTATED_CDS"/>
    <property type="molecule type" value="Genomic_DNA"/>
</dbReference>
<proteinExistence type="inferred from homology"/>
<dbReference type="CDD" id="cd00475">
    <property type="entry name" value="Cis_IPPS"/>
    <property type="match status" value="1"/>
</dbReference>
<dbReference type="InterPro" id="IPR018520">
    <property type="entry name" value="UPP_synth-like_CS"/>
</dbReference>
<evidence type="ECO:0000313" key="6">
    <source>
        <dbReference type="Proteomes" id="UP000015102"/>
    </source>
</evidence>
<dbReference type="GO" id="GO:1904423">
    <property type="term" value="C:dehydrodolichyl diphosphate synthase complex"/>
    <property type="evidence" value="ECO:0007669"/>
    <property type="project" value="TreeGrafter"/>
</dbReference>
<dbReference type="InterPro" id="IPR001441">
    <property type="entry name" value="UPP_synth-like"/>
</dbReference>
<evidence type="ECO:0000256" key="2">
    <source>
        <dbReference type="ARBA" id="ARBA00022679"/>
    </source>
</evidence>
<organism evidence="5 6">
    <name type="scientific">Megaselia scalaris</name>
    <name type="common">Humpbacked fly</name>
    <name type="synonym">Phora scalaris</name>
    <dbReference type="NCBI Taxonomy" id="36166"/>
    <lineage>
        <taxon>Eukaryota</taxon>
        <taxon>Metazoa</taxon>
        <taxon>Ecdysozoa</taxon>
        <taxon>Arthropoda</taxon>
        <taxon>Hexapoda</taxon>
        <taxon>Insecta</taxon>
        <taxon>Pterygota</taxon>
        <taxon>Neoptera</taxon>
        <taxon>Endopterygota</taxon>
        <taxon>Diptera</taxon>
        <taxon>Brachycera</taxon>
        <taxon>Muscomorpha</taxon>
        <taxon>Platypezoidea</taxon>
        <taxon>Phoridae</taxon>
        <taxon>Megaseliini</taxon>
        <taxon>Megaselia</taxon>
    </lineage>
</organism>
<keyword evidence="2 4" id="KW-0808">Transferase</keyword>
<dbReference type="HOGENOM" id="CLU_038505_0_4_1"/>
<dbReference type="PROSITE" id="PS01066">
    <property type="entry name" value="UPP_SYNTHASE"/>
    <property type="match status" value="1"/>
</dbReference>
<dbReference type="InterPro" id="IPR036424">
    <property type="entry name" value="UPP_synth-like_sf"/>
</dbReference>
<dbReference type="Proteomes" id="UP000015102">
    <property type="component" value="Unassembled WGS sequence"/>
</dbReference>
<keyword evidence="6" id="KW-1185">Reference proteome</keyword>
<reference evidence="5" key="2">
    <citation type="submission" date="2015-06" db="UniProtKB">
        <authorList>
            <consortium name="EnsemblMetazoa"/>
        </authorList>
    </citation>
    <scope>IDENTIFICATION</scope>
</reference>
<evidence type="ECO:0000256" key="4">
    <source>
        <dbReference type="RuleBase" id="RU363018"/>
    </source>
</evidence>
<evidence type="ECO:0000256" key="3">
    <source>
        <dbReference type="ARBA" id="ARBA00047353"/>
    </source>
</evidence>
<dbReference type="STRING" id="36166.T1GP08"/>
<dbReference type="PANTHER" id="PTHR10291">
    <property type="entry name" value="DEHYDRODOLICHYL DIPHOSPHATE SYNTHASE FAMILY MEMBER"/>
    <property type="match status" value="1"/>
</dbReference>
<protein>
    <recommendedName>
        <fullName evidence="4">Alkyl transferase</fullName>
        <ecNumber evidence="4">2.5.1.-</ecNumber>
    </recommendedName>
</protein>
<dbReference type="EC" id="2.5.1.-" evidence="4"/>
<dbReference type="SUPFAM" id="SSF64005">
    <property type="entry name" value="Undecaprenyl diphosphate synthase"/>
    <property type="match status" value="1"/>
</dbReference>
<evidence type="ECO:0000256" key="1">
    <source>
        <dbReference type="ARBA" id="ARBA00005432"/>
    </source>
</evidence>
<comment type="similarity">
    <text evidence="1 4">Belongs to the UPP synthase family.</text>
</comment>
<dbReference type="AlphaFoldDB" id="T1GP08"/>
<dbReference type="Gene3D" id="3.40.1180.10">
    <property type="entry name" value="Decaprenyl diphosphate synthase-like"/>
    <property type="match status" value="1"/>
</dbReference>
<dbReference type="GO" id="GO:0016094">
    <property type="term" value="P:polyprenol biosynthetic process"/>
    <property type="evidence" value="ECO:0007669"/>
    <property type="project" value="TreeGrafter"/>
</dbReference>
<sequence>MKIFLFFRNRRFAHSKNMEKIDGHTKGFEKLAEVLKWSLDLGIKEVTAFAFSIENFRRSDQEINDLMTLATEKFENFVKENVKLKENGVRLTVIGDLNLLPTKLQEVVSRAVSETKENNKLFLNIAFAYTFRNELVSACKNILETNYEGNNDEINDELLINNLQLKSVPDLLFRTSGENRLSDFLMWQLSSSILYFTKILWPQINIRHFFAAIFQYEIIKFKNQI</sequence>
<dbReference type="NCBIfam" id="TIGR00055">
    <property type="entry name" value="uppS"/>
    <property type="match status" value="1"/>
</dbReference>
<dbReference type="GO" id="GO:0045547">
    <property type="term" value="F:ditrans,polycis-polyprenyl diphosphate synthase [(2E,6E)-farnesyl diphosphate specific] activity"/>
    <property type="evidence" value="ECO:0007669"/>
    <property type="project" value="UniProtKB-EC"/>
</dbReference>
<dbReference type="EnsemblMetazoa" id="MESCA005322-RA">
    <property type="protein sequence ID" value="MESCA005322-PA"/>
    <property type="gene ID" value="MESCA005322"/>
</dbReference>
<accession>T1GP08</accession>
<comment type="catalytic activity">
    <reaction evidence="3">
        <text>n isopentenyl diphosphate + (2E,6E)-farnesyl diphosphate = a di-trans,poly-cis-polyprenyl diphosphate + n diphosphate</text>
        <dbReference type="Rhea" id="RHEA:53008"/>
        <dbReference type="Rhea" id="RHEA-COMP:19494"/>
        <dbReference type="ChEBI" id="CHEBI:33019"/>
        <dbReference type="ChEBI" id="CHEBI:128769"/>
        <dbReference type="ChEBI" id="CHEBI:136960"/>
        <dbReference type="ChEBI" id="CHEBI:175763"/>
        <dbReference type="EC" id="2.5.1.87"/>
    </reaction>
</comment>
<dbReference type="OMA" id="TKGQPDP"/>
<reference evidence="6" key="1">
    <citation type="submission" date="2013-02" db="EMBL/GenBank/DDBJ databases">
        <authorList>
            <person name="Hughes D."/>
        </authorList>
    </citation>
    <scope>NUCLEOTIDE SEQUENCE</scope>
    <source>
        <strain>Durham</strain>
        <strain evidence="6">NC isolate 2 -- Noor lab</strain>
    </source>
</reference>